<evidence type="ECO:0000313" key="4">
    <source>
        <dbReference type="EMBL" id="KAG5594289.1"/>
    </source>
</evidence>
<evidence type="ECO:0000256" key="3">
    <source>
        <dbReference type="PROSITE-ProRule" id="PRU00339"/>
    </source>
</evidence>
<dbReference type="PANTHER" id="PTHR16193">
    <property type="entry name" value="TETRATRICOPEPTIDE REPEAT PROTEIN 27"/>
    <property type="match status" value="1"/>
</dbReference>
<dbReference type="Proteomes" id="UP000824120">
    <property type="component" value="Chromosome 7"/>
</dbReference>
<dbReference type="SMART" id="SM00028">
    <property type="entry name" value="TPR"/>
    <property type="match status" value="4"/>
</dbReference>
<keyword evidence="5" id="KW-1185">Reference proteome</keyword>
<evidence type="ECO:0000256" key="1">
    <source>
        <dbReference type="ARBA" id="ARBA00022737"/>
    </source>
</evidence>
<dbReference type="EMBL" id="JACXVP010000007">
    <property type="protein sequence ID" value="KAG5594289.1"/>
    <property type="molecule type" value="Genomic_DNA"/>
</dbReference>
<evidence type="ECO:0000313" key="5">
    <source>
        <dbReference type="Proteomes" id="UP000824120"/>
    </source>
</evidence>
<feature type="repeat" description="TPR" evidence="3">
    <location>
        <begin position="638"/>
        <end position="671"/>
    </location>
</feature>
<organism evidence="4 5">
    <name type="scientific">Solanum commersonii</name>
    <name type="common">Commerson's wild potato</name>
    <name type="synonym">Commerson's nightshade</name>
    <dbReference type="NCBI Taxonomy" id="4109"/>
    <lineage>
        <taxon>Eukaryota</taxon>
        <taxon>Viridiplantae</taxon>
        <taxon>Streptophyta</taxon>
        <taxon>Embryophyta</taxon>
        <taxon>Tracheophyta</taxon>
        <taxon>Spermatophyta</taxon>
        <taxon>Magnoliopsida</taxon>
        <taxon>eudicotyledons</taxon>
        <taxon>Gunneridae</taxon>
        <taxon>Pentapetalae</taxon>
        <taxon>asterids</taxon>
        <taxon>lamiids</taxon>
        <taxon>Solanales</taxon>
        <taxon>Solanaceae</taxon>
        <taxon>Solanoideae</taxon>
        <taxon>Solaneae</taxon>
        <taxon>Solanum</taxon>
    </lineage>
</organism>
<keyword evidence="1" id="KW-0677">Repeat</keyword>
<evidence type="ECO:0000256" key="2">
    <source>
        <dbReference type="ARBA" id="ARBA00022803"/>
    </source>
</evidence>
<name>A0A9J5Y1I0_SOLCO</name>
<protein>
    <recommendedName>
        <fullName evidence="6">Tetratricopeptide repeat protein 27 homolog</fullName>
    </recommendedName>
</protein>
<accession>A0A9J5Y1I0</accession>
<gene>
    <name evidence="4" type="ORF">H5410_035521</name>
</gene>
<reference evidence="4 5" key="1">
    <citation type="submission" date="2020-09" db="EMBL/GenBank/DDBJ databases">
        <title>De no assembly of potato wild relative species, Solanum commersonii.</title>
        <authorList>
            <person name="Cho K."/>
        </authorList>
    </citation>
    <scope>NUCLEOTIDE SEQUENCE [LARGE SCALE GENOMIC DNA]</scope>
    <source>
        <strain evidence="4">LZ3.2</strain>
        <tissue evidence="4">Leaf</tissue>
    </source>
</reference>
<keyword evidence="2 3" id="KW-0802">TPR repeat</keyword>
<dbReference type="PROSITE" id="PS50005">
    <property type="entry name" value="TPR"/>
    <property type="match status" value="1"/>
</dbReference>
<dbReference type="SUPFAM" id="SSF48452">
    <property type="entry name" value="TPR-like"/>
    <property type="match status" value="1"/>
</dbReference>
<dbReference type="PROSITE" id="PS50293">
    <property type="entry name" value="TPR_REGION"/>
    <property type="match status" value="1"/>
</dbReference>
<comment type="caution">
    <text evidence="4">The sequence shown here is derived from an EMBL/GenBank/DDBJ whole genome shotgun (WGS) entry which is preliminary data.</text>
</comment>
<dbReference type="OrthoDB" id="1936594at2759"/>
<dbReference type="InterPro" id="IPR011990">
    <property type="entry name" value="TPR-like_helical_dom_sf"/>
</dbReference>
<dbReference type="PANTHER" id="PTHR16193:SF0">
    <property type="entry name" value="TETRATRICOPEPTIDE REPEAT PROTEIN 27"/>
    <property type="match status" value="1"/>
</dbReference>
<dbReference type="AlphaFoldDB" id="A0A9J5Y1I0"/>
<sequence>MAEQQISELSPLRALELRLLHCSIPSSSSSHQSTPTTSFSHLHTLIEQVLQFIESGLYTQALSSDGAKAIFTSQQLNHHKLNDSSESAESFYSEFVPQCVTLFLNANGVEDSAPNSVAKLYKAVLVMAVAVAALLGFTQCNITGPMVKLLPMPLGAIVFGEEEINTDSGGWSEWEVWAQKELMSVGSDLRAKFSNLQYITFAKILLMRTKDLLSEGNDSGVDGARSILWWLARLLIIQQKLLDDHSSSLFDLLQVFMRESLQHIGSLEKIRYYWVSLISEEDASAIVSMLHLEAGIMELTYGRVDASRVHFESAAATSRLNFSLSGALGFRTVHQAEPKAQLLLVGSADGDDCSASLGNDFQNKVSTQGENAFPQRPSETHEASDILMTPRFLEDDKKSECSAQDAQNHSMASLQLKPTQQAVILAQCLSIEKRARRDELQRWEMAPYIEAVDSQQSSPFTLQHLCDILRIRWESTRGRTKQRALLMMDKLVQGIYDPSPGATQRMHCCFGVSIPTIPALRKEYGDLLVSCGLIGEAVKVYEDLELWDNLIYCYRLMEKKAAAVELIKARLSERPCDPRCSLGDVTSDDKCYEKAQEVSGNKSARAQRALARSAYNRGEYEKSKDLWESAMAMNSMYPDGWFALGAAALKARDVEKALDGFTRAVQLDPENGEAWNNIACLRDSWQMWENFSRVAADIGNFSQALEAVQKVLDMTKKKRIDVELLERMLQELELRTATSHSECDALRDSSGSAEAGSNIISVDPLTNSDKDLAIERETEHLIQSVGKILRQIVQTGGNAEIWGIYARWHKLKGDLAMCSEALLKQVRSYQGSDLWKDKDRFAKFAHASLELCKVYQEIARRNGSRKELSAAEMHLKNTIKQAEAFSNTKEYQDILACLDEGKINVMYLKGHTIVTLSIKNAVKKFKVQKLRPMQPLIHEGKIELYYLIEFTPLSKPFCIYHILYTNHILKHVLSLKSHFVKANSNGL</sequence>
<dbReference type="InterPro" id="IPR044244">
    <property type="entry name" value="TTC27/Emw1"/>
</dbReference>
<dbReference type="Pfam" id="PF13432">
    <property type="entry name" value="TPR_16"/>
    <property type="match status" value="1"/>
</dbReference>
<dbReference type="Gene3D" id="1.25.40.10">
    <property type="entry name" value="Tetratricopeptide repeat domain"/>
    <property type="match status" value="1"/>
</dbReference>
<evidence type="ECO:0008006" key="6">
    <source>
        <dbReference type="Google" id="ProtNLM"/>
    </source>
</evidence>
<dbReference type="InterPro" id="IPR019734">
    <property type="entry name" value="TPR_rpt"/>
</dbReference>
<proteinExistence type="predicted"/>